<keyword evidence="2" id="KW-1185">Reference proteome</keyword>
<sequence>MNNETINGAQDNHMNDLGLIICKICYQVVGSLPTNGYKKMYVICDNENCIAIKGEIINE</sequence>
<dbReference type="EMBL" id="CP051680">
    <property type="protein sequence ID" value="QJD87646.1"/>
    <property type="molecule type" value="Genomic_DNA"/>
</dbReference>
<dbReference type="KEGG" id="cheb:HH215_33655"/>
<name>A0A7Z2VR41_9BACL</name>
<dbReference type="AlphaFoldDB" id="A0A7Z2VR41"/>
<evidence type="ECO:0000313" key="1">
    <source>
        <dbReference type="EMBL" id="QJD87646.1"/>
    </source>
</evidence>
<protein>
    <recommendedName>
        <fullName evidence="3">GapA-binding peptide SR1P</fullName>
    </recommendedName>
</protein>
<accession>A0A7Z2VR41</accession>
<proteinExistence type="predicted"/>
<evidence type="ECO:0000313" key="2">
    <source>
        <dbReference type="Proteomes" id="UP000502248"/>
    </source>
</evidence>
<reference evidence="1 2" key="1">
    <citation type="submission" date="2020-04" db="EMBL/GenBank/DDBJ databases">
        <title>Genome sequencing of novel species.</title>
        <authorList>
            <person name="Heo J."/>
            <person name="Kim S.-J."/>
            <person name="Kim J.-S."/>
            <person name="Hong S.-B."/>
            <person name="Kwon S.-W."/>
        </authorList>
    </citation>
    <scope>NUCLEOTIDE SEQUENCE [LARGE SCALE GENOMIC DNA]</scope>
    <source>
        <strain evidence="1 2">MFER-1</strain>
    </source>
</reference>
<dbReference type="RefSeq" id="WP_169283888.1">
    <property type="nucleotide sequence ID" value="NZ_CP051680.1"/>
</dbReference>
<dbReference type="Proteomes" id="UP000502248">
    <property type="component" value="Chromosome"/>
</dbReference>
<evidence type="ECO:0008006" key="3">
    <source>
        <dbReference type="Google" id="ProtNLM"/>
    </source>
</evidence>
<gene>
    <name evidence="1" type="ORF">HH215_33655</name>
</gene>
<organism evidence="1 2">
    <name type="scientific">Cohnella herbarum</name>
    <dbReference type="NCBI Taxonomy" id="2728023"/>
    <lineage>
        <taxon>Bacteria</taxon>
        <taxon>Bacillati</taxon>
        <taxon>Bacillota</taxon>
        <taxon>Bacilli</taxon>
        <taxon>Bacillales</taxon>
        <taxon>Paenibacillaceae</taxon>
        <taxon>Cohnella</taxon>
    </lineage>
</organism>